<dbReference type="EMBL" id="HACA01013374">
    <property type="protein sequence ID" value="CDW30735.1"/>
    <property type="molecule type" value="Transcribed_RNA"/>
</dbReference>
<sequence length="41" mass="4709">MLESLHTLVEEQSVGMVTFPLAETRANPKRKRQATTVFMFI</sequence>
<name>A0A0K2TXZ7_LEPSM</name>
<evidence type="ECO:0000313" key="1">
    <source>
        <dbReference type="EMBL" id="CDW30735.1"/>
    </source>
</evidence>
<proteinExistence type="predicted"/>
<accession>A0A0K2TXZ7</accession>
<organism evidence="1">
    <name type="scientific">Lepeophtheirus salmonis</name>
    <name type="common">Salmon louse</name>
    <name type="synonym">Caligus salmonis</name>
    <dbReference type="NCBI Taxonomy" id="72036"/>
    <lineage>
        <taxon>Eukaryota</taxon>
        <taxon>Metazoa</taxon>
        <taxon>Ecdysozoa</taxon>
        <taxon>Arthropoda</taxon>
        <taxon>Crustacea</taxon>
        <taxon>Multicrustacea</taxon>
        <taxon>Hexanauplia</taxon>
        <taxon>Copepoda</taxon>
        <taxon>Siphonostomatoida</taxon>
        <taxon>Caligidae</taxon>
        <taxon>Lepeophtheirus</taxon>
    </lineage>
</organism>
<protein>
    <submittedName>
        <fullName evidence="1">Uncharacterized protein</fullName>
    </submittedName>
</protein>
<dbReference type="AlphaFoldDB" id="A0A0K2TXZ7"/>
<reference evidence="1" key="1">
    <citation type="submission" date="2014-05" db="EMBL/GenBank/DDBJ databases">
        <authorList>
            <person name="Chronopoulou M."/>
        </authorList>
    </citation>
    <scope>NUCLEOTIDE SEQUENCE</scope>
    <source>
        <tissue evidence="1">Whole organism</tissue>
    </source>
</reference>